<feature type="chain" id="PRO_5042165261" evidence="2">
    <location>
        <begin position="19"/>
        <end position="252"/>
    </location>
</feature>
<dbReference type="Proteomes" id="UP001286456">
    <property type="component" value="Unassembled WGS sequence"/>
</dbReference>
<accession>A0AAE0MAK9</accession>
<evidence type="ECO:0000313" key="3">
    <source>
        <dbReference type="EMBL" id="KAK3324648.1"/>
    </source>
</evidence>
<proteinExistence type="predicted"/>
<feature type="compositionally biased region" description="Low complexity" evidence="1">
    <location>
        <begin position="144"/>
        <end position="174"/>
    </location>
</feature>
<comment type="caution">
    <text evidence="3">The sequence shown here is derived from an EMBL/GenBank/DDBJ whole genome shotgun (WGS) entry which is preliminary data.</text>
</comment>
<name>A0AAE0MAK9_9PEZI</name>
<feature type="region of interest" description="Disordered" evidence="1">
    <location>
        <begin position="141"/>
        <end position="176"/>
    </location>
</feature>
<dbReference type="AlphaFoldDB" id="A0AAE0MAK9"/>
<sequence>MLAKSLTALAAFALAVHAAVEPMPYKPQPKLMKMSVREMFGVVRRDEPGYQPTQAVCGTGATCAQACGDGYTTCKSTDSQVHCFNPAAAQTCCPDESGNSCDAGYYCAADSVKGTWCCPNGMSLTACAAAYSVTGGLVSETAKPTSSSTSSTSTSVSTTAPPTTASTTSSSSSADKNSTVFATKTDTVTSSCSSTLVPSLSFPASNTTSISFVGTVGATPTPSATKIPEAAGNMMAPGSALLILAAGVALLL</sequence>
<keyword evidence="2" id="KW-0732">Signal</keyword>
<protein>
    <submittedName>
        <fullName evidence="3">Uncharacterized protein</fullName>
    </submittedName>
</protein>
<keyword evidence="4" id="KW-1185">Reference proteome</keyword>
<evidence type="ECO:0000256" key="2">
    <source>
        <dbReference type="SAM" id="SignalP"/>
    </source>
</evidence>
<feature type="signal peptide" evidence="2">
    <location>
        <begin position="1"/>
        <end position="18"/>
    </location>
</feature>
<reference evidence="3" key="2">
    <citation type="submission" date="2023-06" db="EMBL/GenBank/DDBJ databases">
        <authorList>
            <consortium name="Lawrence Berkeley National Laboratory"/>
            <person name="Haridas S."/>
            <person name="Hensen N."/>
            <person name="Bonometti L."/>
            <person name="Westerberg I."/>
            <person name="Brannstrom I.O."/>
            <person name="Guillou S."/>
            <person name="Cros-Aarteil S."/>
            <person name="Calhoun S."/>
            <person name="Kuo A."/>
            <person name="Mondo S."/>
            <person name="Pangilinan J."/>
            <person name="Riley R."/>
            <person name="Labutti K."/>
            <person name="Andreopoulos B."/>
            <person name="Lipzen A."/>
            <person name="Chen C."/>
            <person name="Yanf M."/>
            <person name="Daum C."/>
            <person name="Ng V."/>
            <person name="Clum A."/>
            <person name="Steindorff A."/>
            <person name="Ohm R."/>
            <person name="Martin F."/>
            <person name="Silar P."/>
            <person name="Natvig D."/>
            <person name="Lalanne C."/>
            <person name="Gautier V."/>
            <person name="Ament-Velasquez S.L."/>
            <person name="Kruys A."/>
            <person name="Hutchinson M.I."/>
            <person name="Powell A.J."/>
            <person name="Barry K."/>
            <person name="Miller A.N."/>
            <person name="Grigoriev I.V."/>
            <person name="Debuchy R."/>
            <person name="Gladieux P."/>
            <person name="Thoren M.H."/>
            <person name="Johannesson H."/>
        </authorList>
    </citation>
    <scope>NUCLEOTIDE SEQUENCE</scope>
    <source>
        <strain evidence="3">SMH4131-1</strain>
    </source>
</reference>
<evidence type="ECO:0000313" key="4">
    <source>
        <dbReference type="Proteomes" id="UP001286456"/>
    </source>
</evidence>
<gene>
    <name evidence="3" type="ORF">B0T19DRAFT_234941</name>
</gene>
<dbReference type="EMBL" id="JAUEPO010000004">
    <property type="protein sequence ID" value="KAK3324648.1"/>
    <property type="molecule type" value="Genomic_DNA"/>
</dbReference>
<organism evidence="3 4">
    <name type="scientific">Cercophora scortea</name>
    <dbReference type="NCBI Taxonomy" id="314031"/>
    <lineage>
        <taxon>Eukaryota</taxon>
        <taxon>Fungi</taxon>
        <taxon>Dikarya</taxon>
        <taxon>Ascomycota</taxon>
        <taxon>Pezizomycotina</taxon>
        <taxon>Sordariomycetes</taxon>
        <taxon>Sordariomycetidae</taxon>
        <taxon>Sordariales</taxon>
        <taxon>Lasiosphaeriaceae</taxon>
        <taxon>Cercophora</taxon>
    </lineage>
</organism>
<reference evidence="3" key="1">
    <citation type="journal article" date="2023" name="Mol. Phylogenet. Evol.">
        <title>Genome-scale phylogeny and comparative genomics of the fungal order Sordariales.</title>
        <authorList>
            <person name="Hensen N."/>
            <person name="Bonometti L."/>
            <person name="Westerberg I."/>
            <person name="Brannstrom I.O."/>
            <person name="Guillou S."/>
            <person name="Cros-Aarteil S."/>
            <person name="Calhoun S."/>
            <person name="Haridas S."/>
            <person name="Kuo A."/>
            <person name="Mondo S."/>
            <person name="Pangilinan J."/>
            <person name="Riley R."/>
            <person name="LaButti K."/>
            <person name="Andreopoulos B."/>
            <person name="Lipzen A."/>
            <person name="Chen C."/>
            <person name="Yan M."/>
            <person name="Daum C."/>
            <person name="Ng V."/>
            <person name="Clum A."/>
            <person name="Steindorff A."/>
            <person name="Ohm R.A."/>
            <person name="Martin F."/>
            <person name="Silar P."/>
            <person name="Natvig D.O."/>
            <person name="Lalanne C."/>
            <person name="Gautier V."/>
            <person name="Ament-Velasquez S.L."/>
            <person name="Kruys A."/>
            <person name="Hutchinson M.I."/>
            <person name="Powell A.J."/>
            <person name="Barry K."/>
            <person name="Miller A.N."/>
            <person name="Grigoriev I.V."/>
            <person name="Debuchy R."/>
            <person name="Gladieux P."/>
            <person name="Hiltunen Thoren M."/>
            <person name="Johannesson H."/>
        </authorList>
    </citation>
    <scope>NUCLEOTIDE SEQUENCE</scope>
    <source>
        <strain evidence="3">SMH4131-1</strain>
    </source>
</reference>
<evidence type="ECO:0000256" key="1">
    <source>
        <dbReference type="SAM" id="MobiDB-lite"/>
    </source>
</evidence>